<dbReference type="Pfam" id="PF01042">
    <property type="entry name" value="Ribonuc_L-PSP"/>
    <property type="match status" value="1"/>
</dbReference>
<name>A0A127V855_9SPHI</name>
<keyword evidence="3" id="KW-1185">Reference proteome</keyword>
<dbReference type="OrthoDB" id="9803101at2"/>
<dbReference type="EMBL" id="CP014504">
    <property type="protein sequence ID" value="AMP97389.1"/>
    <property type="molecule type" value="Genomic_DNA"/>
</dbReference>
<dbReference type="InterPro" id="IPR035959">
    <property type="entry name" value="RutC-like_sf"/>
</dbReference>
<dbReference type="CDD" id="cd00448">
    <property type="entry name" value="YjgF_YER057c_UK114_family"/>
    <property type="match status" value="1"/>
</dbReference>
<dbReference type="Gene3D" id="3.30.1330.40">
    <property type="entry name" value="RutC-like"/>
    <property type="match status" value="1"/>
</dbReference>
<dbReference type="GO" id="GO:0019239">
    <property type="term" value="F:deaminase activity"/>
    <property type="evidence" value="ECO:0007669"/>
    <property type="project" value="TreeGrafter"/>
</dbReference>
<organism evidence="2 3">
    <name type="scientific">Pedobacter cryoconitis</name>
    <dbReference type="NCBI Taxonomy" id="188932"/>
    <lineage>
        <taxon>Bacteria</taxon>
        <taxon>Pseudomonadati</taxon>
        <taxon>Bacteroidota</taxon>
        <taxon>Sphingobacteriia</taxon>
        <taxon>Sphingobacteriales</taxon>
        <taxon>Sphingobacteriaceae</taxon>
        <taxon>Pedobacter</taxon>
    </lineage>
</organism>
<dbReference type="SUPFAM" id="SSF55298">
    <property type="entry name" value="YjgF-like"/>
    <property type="match status" value="1"/>
</dbReference>
<dbReference type="PANTHER" id="PTHR11803">
    <property type="entry name" value="2-IMINOBUTANOATE/2-IMINOPROPANOATE DEAMINASE RIDA"/>
    <property type="match status" value="1"/>
</dbReference>
<feature type="chain" id="PRO_5007280183" evidence="1">
    <location>
        <begin position="23"/>
        <end position="139"/>
    </location>
</feature>
<evidence type="ECO:0000313" key="3">
    <source>
        <dbReference type="Proteomes" id="UP000071561"/>
    </source>
</evidence>
<dbReference type="RefSeq" id="WP_068395752.1">
    <property type="nucleotide sequence ID" value="NZ_CP014504.1"/>
</dbReference>
<dbReference type="PANTHER" id="PTHR11803:SF39">
    <property type="entry name" value="2-IMINOBUTANOATE_2-IMINOPROPANOATE DEAMINASE"/>
    <property type="match status" value="1"/>
</dbReference>
<dbReference type="Proteomes" id="UP000071561">
    <property type="component" value="Chromosome"/>
</dbReference>
<dbReference type="GO" id="GO:0005829">
    <property type="term" value="C:cytosol"/>
    <property type="evidence" value="ECO:0007669"/>
    <property type="project" value="TreeGrafter"/>
</dbReference>
<accession>A0A127V855</accession>
<gene>
    <name evidence="2" type="ORF">AY601_0432</name>
</gene>
<dbReference type="PATRIC" id="fig|188932.3.peg.440"/>
<dbReference type="InterPro" id="IPR006175">
    <property type="entry name" value="YjgF/YER057c/UK114"/>
</dbReference>
<keyword evidence="1" id="KW-0732">Signal</keyword>
<protein>
    <submittedName>
        <fullName evidence="2">Endoribonuclease L-PSP family protein</fullName>
    </submittedName>
</protein>
<proteinExistence type="predicted"/>
<evidence type="ECO:0000313" key="2">
    <source>
        <dbReference type="EMBL" id="AMP97389.1"/>
    </source>
</evidence>
<sequence precursor="true">MKNFKLGIILLILVLGGSSVFAQTPVKPVRPFSNYRIAGGLVFVSGQIGVSELIACKSSFTDEVHACIKKVSSVLNETGLSLQNTVSITVYLKNIEQFNEFNEVYLKYFKAPFPTRTCVIVKDLVQNSNIEISAVASMN</sequence>
<evidence type="ECO:0000256" key="1">
    <source>
        <dbReference type="SAM" id="SignalP"/>
    </source>
</evidence>
<dbReference type="AlphaFoldDB" id="A0A127V855"/>
<dbReference type="KEGG" id="pcm:AY601_0432"/>
<reference evidence="2 3" key="1">
    <citation type="submission" date="2016-03" db="EMBL/GenBank/DDBJ databases">
        <title>Complete genome sequence of Pedobacter cryoconitis PAMC 27485.</title>
        <authorList>
            <person name="Lee J."/>
            <person name="Kim O.-S."/>
        </authorList>
    </citation>
    <scope>NUCLEOTIDE SEQUENCE [LARGE SCALE GENOMIC DNA]</scope>
    <source>
        <strain evidence="2 3">PAMC 27485</strain>
    </source>
</reference>
<feature type="signal peptide" evidence="1">
    <location>
        <begin position="1"/>
        <end position="22"/>
    </location>
</feature>